<evidence type="ECO:0000313" key="1">
    <source>
        <dbReference type="EMBL" id="COV50588.1"/>
    </source>
</evidence>
<reference evidence="2" key="1">
    <citation type="submission" date="2015-03" db="EMBL/GenBank/DDBJ databases">
        <authorList>
            <consortium name="Pathogen Informatics"/>
        </authorList>
    </citation>
    <scope>NUCLEOTIDE SEQUENCE [LARGE SCALE GENOMIC DNA]</scope>
    <source>
        <strain evidence="2">K00500041</strain>
    </source>
</reference>
<sequence>MVEVGPQFYQFRRVAPGRAAGPRDVLHVLCAARVTAPRRCRKDRCTPDTVVAHGRNGIFYIRLPVAVTEVHRQFLLRLQLRDQCAINAIDR</sequence>
<dbReference type="EMBL" id="CSAE01000131">
    <property type="protein sequence ID" value="COV50588.1"/>
    <property type="molecule type" value="Genomic_DNA"/>
</dbReference>
<organism evidence="1 2">
    <name type="scientific">Mycobacterium tuberculosis</name>
    <dbReference type="NCBI Taxonomy" id="1773"/>
    <lineage>
        <taxon>Bacteria</taxon>
        <taxon>Bacillati</taxon>
        <taxon>Actinomycetota</taxon>
        <taxon>Actinomycetes</taxon>
        <taxon>Mycobacteriales</taxon>
        <taxon>Mycobacteriaceae</taxon>
        <taxon>Mycobacterium</taxon>
        <taxon>Mycobacterium tuberculosis complex</taxon>
    </lineage>
</organism>
<accession>A0A0U0QY91</accession>
<proteinExistence type="predicted"/>
<name>A0A0U0QY91_MYCTX</name>
<gene>
    <name evidence="1" type="ORF">ERS007703_01530</name>
</gene>
<dbReference type="Proteomes" id="UP000038802">
    <property type="component" value="Unassembled WGS sequence"/>
</dbReference>
<dbReference type="AlphaFoldDB" id="A0A0U0QY91"/>
<evidence type="ECO:0000313" key="2">
    <source>
        <dbReference type="Proteomes" id="UP000038802"/>
    </source>
</evidence>
<protein>
    <submittedName>
        <fullName evidence="1">Uncharacterized protein</fullName>
    </submittedName>
</protein>